<dbReference type="EMBL" id="KZ678379">
    <property type="protein sequence ID" value="PSS02159.1"/>
    <property type="molecule type" value="Genomic_DNA"/>
</dbReference>
<feature type="domain" description="LYC1 C-terminal" evidence="1">
    <location>
        <begin position="214"/>
        <end position="418"/>
    </location>
</feature>
<dbReference type="InterPro" id="IPR055100">
    <property type="entry name" value="GNAT_LYC1-like"/>
</dbReference>
<dbReference type="InParanoid" id="A0A2T3AKP9"/>
<proteinExistence type="predicted"/>
<dbReference type="Pfam" id="PF22998">
    <property type="entry name" value="GNAT_LYC1-like"/>
    <property type="match status" value="1"/>
</dbReference>
<sequence>MGSNTHELPAANSPDLVLTESTEGELLHVWGLHFPMWGGPLKRDEYLKREEFLMTVPLAKNGGVTHWILTDKHGVPDQRPIYASCETLRKRALCSQLGADGEVIVHEGTAHNIGSVFTNPSYRGKGYASRMMSDLGEVLKEWSVGRKKKPTKEEEAADKAANKIVTRSLFSTLYSDIGKSFYATHGWAPFESSHFYFKPAASPANGERNGDDVSSLPPKVKKLGYHDLAKLCYDDENVLRKAIEQRAQLLPSTNGKKKVCAALMPDLDQFLWHMMREDFITKHIFGKTPEVRGALCGEGGQRVWAVWVRGYYGNVENIKDNTFYILRFVVENEETASEEYVAEAFASIMELAQEEAREWRSFDIQMWNPSPLLKKAAAKSGLEHTMVERETSSIPSLMWYGEEETAAVDWVLNEKYAWG</sequence>
<dbReference type="CDD" id="cd04301">
    <property type="entry name" value="NAT_SF"/>
    <property type="match status" value="1"/>
</dbReference>
<dbReference type="Gene3D" id="3.40.630.30">
    <property type="match status" value="1"/>
</dbReference>
<dbReference type="PANTHER" id="PTHR34815:SF4">
    <property type="entry name" value="N-ACETYLTRANSFERASE DOMAIN-CONTAINING PROTEIN"/>
    <property type="match status" value="1"/>
</dbReference>
<evidence type="ECO:0000313" key="2">
    <source>
        <dbReference type="EMBL" id="PSS02159.1"/>
    </source>
</evidence>
<organism evidence="2 3">
    <name type="scientific">Coniella lustricola</name>
    <dbReference type="NCBI Taxonomy" id="2025994"/>
    <lineage>
        <taxon>Eukaryota</taxon>
        <taxon>Fungi</taxon>
        <taxon>Dikarya</taxon>
        <taxon>Ascomycota</taxon>
        <taxon>Pezizomycotina</taxon>
        <taxon>Sordariomycetes</taxon>
        <taxon>Sordariomycetidae</taxon>
        <taxon>Diaporthales</taxon>
        <taxon>Schizoparmaceae</taxon>
        <taxon>Coniella</taxon>
    </lineage>
</organism>
<dbReference type="InterPro" id="IPR053013">
    <property type="entry name" value="LAT"/>
</dbReference>
<keyword evidence="3" id="KW-1185">Reference proteome</keyword>
<dbReference type="FunCoup" id="A0A2T3AKP9">
    <property type="interactions" value="87"/>
</dbReference>
<dbReference type="PANTHER" id="PTHR34815">
    <property type="entry name" value="LYSINE ACETYLTRANSFERASE"/>
    <property type="match status" value="1"/>
</dbReference>
<evidence type="ECO:0000259" key="1">
    <source>
        <dbReference type="Pfam" id="PF22998"/>
    </source>
</evidence>
<accession>A0A2T3AKP9</accession>
<evidence type="ECO:0000313" key="3">
    <source>
        <dbReference type="Proteomes" id="UP000241462"/>
    </source>
</evidence>
<reference evidence="2 3" key="1">
    <citation type="journal article" date="2018" name="Mycol. Prog.">
        <title>Coniella lustricola, a new species from submerged detritus.</title>
        <authorList>
            <person name="Raudabaugh D.B."/>
            <person name="Iturriaga T."/>
            <person name="Carver A."/>
            <person name="Mondo S."/>
            <person name="Pangilinan J."/>
            <person name="Lipzen A."/>
            <person name="He G."/>
            <person name="Amirebrahimi M."/>
            <person name="Grigoriev I.V."/>
            <person name="Miller A.N."/>
        </authorList>
    </citation>
    <scope>NUCLEOTIDE SEQUENCE [LARGE SCALE GENOMIC DNA]</scope>
    <source>
        <strain evidence="2 3">B22-T-1</strain>
    </source>
</reference>
<dbReference type="STRING" id="2025994.A0A2T3AKP9"/>
<dbReference type="OrthoDB" id="2020070at2759"/>
<dbReference type="AlphaFoldDB" id="A0A2T3AKP9"/>
<protein>
    <recommendedName>
        <fullName evidence="1">LYC1 C-terminal domain-containing protein</fullName>
    </recommendedName>
</protein>
<gene>
    <name evidence="2" type="ORF">BD289DRAFT_271806</name>
</gene>
<dbReference type="SUPFAM" id="SSF55729">
    <property type="entry name" value="Acyl-CoA N-acyltransferases (Nat)"/>
    <property type="match status" value="1"/>
</dbReference>
<name>A0A2T3AKP9_9PEZI</name>
<dbReference type="Proteomes" id="UP000241462">
    <property type="component" value="Unassembled WGS sequence"/>
</dbReference>
<dbReference type="InterPro" id="IPR016181">
    <property type="entry name" value="Acyl_CoA_acyltransferase"/>
</dbReference>